<sequence>MNARFAPLAALALLLSASAAFAGEQTRELASFSRLRVNGSTDVDVRVGAGQSVIVEGSDSQLDRVVTEVKGDTLVVSNRGMYLDNERSKLRVHITVPRLNAVEISGSGDVQVNALAGSQFAVAISGSGDVKAQGSGVDSLSVTISGSGDADLRALPTRSAAVNVAGSGDVKVNVTEALSANLLGSGDIRYAGNPRRVNKNVAGSGEIEPL</sequence>
<name>U5QGD3_GLOK1</name>
<dbReference type="Proteomes" id="UP000017396">
    <property type="component" value="Chromosome"/>
</dbReference>
<organism evidence="3 4">
    <name type="scientific">Gloeobacter kilaueensis (strain ATCC BAA-2537 / CCAP 1431/1 / ULC 316 / JS1)</name>
    <dbReference type="NCBI Taxonomy" id="1183438"/>
    <lineage>
        <taxon>Bacteria</taxon>
        <taxon>Bacillati</taxon>
        <taxon>Cyanobacteriota</taxon>
        <taxon>Cyanophyceae</taxon>
        <taxon>Gloeobacterales</taxon>
        <taxon>Gloeobacteraceae</taxon>
        <taxon>Gloeobacter</taxon>
    </lineage>
</organism>
<keyword evidence="1" id="KW-0732">Signal</keyword>
<dbReference type="KEGG" id="glj:GKIL_1781"/>
<reference evidence="3 4" key="1">
    <citation type="journal article" date="2013" name="PLoS ONE">
        <title>Cultivation and Complete Genome Sequencing of Gloeobacter kilaueensis sp. nov., from a Lava Cave in Kilauea Caldera, Hawai'i.</title>
        <authorList>
            <person name="Saw J.H."/>
            <person name="Schatz M."/>
            <person name="Brown M.V."/>
            <person name="Kunkel D.D."/>
            <person name="Foster J.S."/>
            <person name="Shick H."/>
            <person name="Christensen S."/>
            <person name="Hou S."/>
            <person name="Wan X."/>
            <person name="Donachie S.P."/>
        </authorList>
    </citation>
    <scope>NUCLEOTIDE SEQUENCE [LARGE SCALE GENOMIC DNA]</scope>
    <source>
        <strain evidence="4">JS</strain>
    </source>
</reference>
<evidence type="ECO:0000313" key="3">
    <source>
        <dbReference type="EMBL" id="AGY58027.1"/>
    </source>
</evidence>
<dbReference type="PANTHER" id="PTHR39200:SF1">
    <property type="entry name" value="AUTO-TRANSPORTER ADHESIN HEAD GIN DOMAIN-CONTAINING PROTEIN-RELATED"/>
    <property type="match status" value="1"/>
</dbReference>
<dbReference type="HOGENOM" id="CLU_072746_3_2_3"/>
<protein>
    <recommendedName>
        <fullName evidence="2">Putative auto-transporter adhesin head GIN domain-containing protein</fullName>
    </recommendedName>
</protein>
<dbReference type="AlphaFoldDB" id="U5QGD3"/>
<feature type="chain" id="PRO_5004663657" description="Putative auto-transporter adhesin head GIN domain-containing protein" evidence="1">
    <location>
        <begin position="23"/>
        <end position="210"/>
    </location>
</feature>
<accession>U5QGD3</accession>
<dbReference type="EMBL" id="CP003587">
    <property type="protein sequence ID" value="AGY58027.1"/>
    <property type="molecule type" value="Genomic_DNA"/>
</dbReference>
<dbReference type="Gene3D" id="2.160.20.120">
    <property type="match status" value="1"/>
</dbReference>
<dbReference type="OrthoDB" id="794214at2"/>
<feature type="domain" description="Putative auto-transporter adhesin head GIN" evidence="2">
    <location>
        <begin position="32"/>
        <end position="194"/>
    </location>
</feature>
<dbReference type="Pfam" id="PF10988">
    <property type="entry name" value="DUF2807"/>
    <property type="match status" value="1"/>
</dbReference>
<dbReference type="eggNOG" id="COG3595">
    <property type="taxonomic scope" value="Bacteria"/>
</dbReference>
<evidence type="ECO:0000313" key="4">
    <source>
        <dbReference type="Proteomes" id="UP000017396"/>
    </source>
</evidence>
<evidence type="ECO:0000256" key="1">
    <source>
        <dbReference type="SAM" id="SignalP"/>
    </source>
</evidence>
<dbReference type="RefSeq" id="WP_023173151.1">
    <property type="nucleotide sequence ID" value="NC_022600.1"/>
</dbReference>
<evidence type="ECO:0000259" key="2">
    <source>
        <dbReference type="Pfam" id="PF10988"/>
    </source>
</evidence>
<feature type="signal peptide" evidence="1">
    <location>
        <begin position="1"/>
        <end position="22"/>
    </location>
</feature>
<dbReference type="PANTHER" id="PTHR39200">
    <property type="entry name" value="HYPOTHETICAL EXPORTED PROTEIN"/>
    <property type="match status" value="1"/>
</dbReference>
<keyword evidence="4" id="KW-1185">Reference proteome</keyword>
<dbReference type="STRING" id="1183438.GKIL_1781"/>
<proteinExistence type="predicted"/>
<dbReference type="InterPro" id="IPR021255">
    <property type="entry name" value="DUF2807"/>
</dbReference>
<gene>
    <name evidence="3" type="ORF">GKIL_1781</name>
</gene>